<gene>
    <name evidence="3" type="ORF">DP115_05130</name>
</gene>
<dbReference type="InterPro" id="IPR032708">
    <property type="entry name" value="McjB_C"/>
</dbReference>
<evidence type="ECO:0000313" key="3">
    <source>
        <dbReference type="EMBL" id="NMF62206.1"/>
    </source>
</evidence>
<accession>A0ABX1M3Q8</accession>
<evidence type="ECO:0000313" key="4">
    <source>
        <dbReference type="Proteomes" id="UP000762253"/>
    </source>
</evidence>
<keyword evidence="1" id="KW-0472">Membrane</keyword>
<evidence type="ECO:0000256" key="1">
    <source>
        <dbReference type="SAM" id="Phobius"/>
    </source>
</evidence>
<proteinExistence type="predicted"/>
<comment type="caution">
    <text evidence="3">The sequence shown here is derived from an EMBL/GenBank/DDBJ whole genome shotgun (WGS) entry which is preliminary data.</text>
</comment>
<name>A0ABX1M3Q8_9CYAN</name>
<keyword evidence="1" id="KW-1133">Transmembrane helix</keyword>
<sequence>MKQLRNFLKLSGSDRYLFAITFMLLGAIRLGLFFLAFRNLLKLLQKIHKQNIRFPCSTQKSQISVGKIVWAVNVATRYMPGETKCLARALTTQFLMNRYRYSSELRIGVAKEQGGQLEAHAWIEYQGRVAIGNLPDLSRFIPLPSLEGVKL</sequence>
<protein>
    <submittedName>
        <fullName evidence="3">Lasso peptide biosynthesis B2 protein</fullName>
    </submittedName>
</protein>
<feature type="transmembrane region" description="Helical" evidence="1">
    <location>
        <begin position="16"/>
        <end position="37"/>
    </location>
</feature>
<evidence type="ECO:0000259" key="2">
    <source>
        <dbReference type="Pfam" id="PF13471"/>
    </source>
</evidence>
<keyword evidence="1" id="KW-0812">Transmembrane</keyword>
<dbReference type="EMBL" id="QMEC01000013">
    <property type="protein sequence ID" value="NMF62206.1"/>
    <property type="molecule type" value="Genomic_DNA"/>
</dbReference>
<dbReference type="Pfam" id="PF13471">
    <property type="entry name" value="Transglut_core3"/>
    <property type="match status" value="1"/>
</dbReference>
<dbReference type="RefSeq" id="WP_169263806.1">
    <property type="nucleotide sequence ID" value="NZ_QMEC01000013.1"/>
</dbReference>
<dbReference type="InterPro" id="IPR053521">
    <property type="entry name" value="McjB-like"/>
</dbReference>
<dbReference type="NCBIfam" id="NF033537">
    <property type="entry name" value="lasso_biosyn_B2"/>
    <property type="match status" value="1"/>
</dbReference>
<organism evidence="3 4">
    <name type="scientific">Brasilonema octagenarum UFV-OR1</name>
    <dbReference type="NCBI Taxonomy" id="417115"/>
    <lineage>
        <taxon>Bacteria</taxon>
        <taxon>Bacillati</taxon>
        <taxon>Cyanobacteriota</taxon>
        <taxon>Cyanophyceae</taxon>
        <taxon>Nostocales</taxon>
        <taxon>Scytonemataceae</taxon>
        <taxon>Brasilonema</taxon>
        <taxon>Octagenarum group</taxon>
    </lineage>
</organism>
<dbReference type="Proteomes" id="UP000762253">
    <property type="component" value="Unassembled WGS sequence"/>
</dbReference>
<keyword evidence="4" id="KW-1185">Reference proteome</keyword>
<reference evidence="3 4" key="1">
    <citation type="submission" date="2018-06" db="EMBL/GenBank/DDBJ databases">
        <title>Comparative genomics of Brasilonema spp. strains.</title>
        <authorList>
            <person name="Alvarenga D.O."/>
            <person name="Fiore M.F."/>
            <person name="Varani A.M."/>
        </authorList>
    </citation>
    <scope>NUCLEOTIDE SEQUENCE [LARGE SCALE GENOMIC DNA]</scope>
    <source>
        <strain evidence="3 4">UFV-OR1</strain>
    </source>
</reference>
<feature type="domain" description="Microcin J25-processing protein McjB C-terminal" evidence="2">
    <location>
        <begin position="33"/>
        <end position="143"/>
    </location>
</feature>